<keyword evidence="4" id="KW-1185">Reference proteome</keyword>
<dbReference type="InterPro" id="IPR051448">
    <property type="entry name" value="CdaR-like_regulators"/>
</dbReference>
<protein>
    <submittedName>
        <fullName evidence="3">PucR family transcriptional regulator</fullName>
    </submittedName>
</protein>
<dbReference type="Pfam" id="PF07905">
    <property type="entry name" value="PucR"/>
    <property type="match status" value="1"/>
</dbReference>
<dbReference type="PANTHER" id="PTHR33744:SF1">
    <property type="entry name" value="DNA-BINDING TRANSCRIPTIONAL ACTIVATOR ADER"/>
    <property type="match status" value="1"/>
</dbReference>
<dbReference type="Pfam" id="PF13556">
    <property type="entry name" value="HTH_30"/>
    <property type="match status" value="1"/>
</dbReference>
<dbReference type="InterPro" id="IPR042070">
    <property type="entry name" value="PucR_C-HTH_sf"/>
</dbReference>
<gene>
    <name evidence="3" type="ORF">GV794_07045</name>
</gene>
<dbReference type="EMBL" id="JAAGUX010000008">
    <property type="protein sequence ID" value="NEW55406.1"/>
    <property type="molecule type" value="Genomic_DNA"/>
</dbReference>
<dbReference type="InterPro" id="IPR012914">
    <property type="entry name" value="PucR_dom"/>
</dbReference>
<dbReference type="InterPro" id="IPR025736">
    <property type="entry name" value="PucR_C-HTH_dom"/>
</dbReference>
<feature type="domain" description="Purine catabolism PurC-like" evidence="1">
    <location>
        <begin position="8"/>
        <end position="123"/>
    </location>
</feature>
<dbReference type="RefSeq" id="WP_163955719.1">
    <property type="nucleotide sequence ID" value="NZ_JAAGUX010000008.1"/>
</dbReference>
<dbReference type="PANTHER" id="PTHR33744">
    <property type="entry name" value="CARBOHYDRATE DIACID REGULATOR"/>
    <property type="match status" value="1"/>
</dbReference>
<sequence length="494" mass="52945">MSVGIAWLLRQPQLDLALRAGPAGDRVRIDVVQPTELQDPRPWLSGGELVLTTGLALVEQDDCGDYVRRLTEVGVAAIGFGTGLSHARIPGAMLTAADDLGLPVLEVPYTTPFAAVSRAVNTRLAEQEYELVRQAADTQVRITRAALKGGVPSIVRELAVATTTAVAFVDARPDEFVAHPPAAADITRHVAELGERRTASVTTSSPGRTVIVQPVGHSGVVSGHLVVEAHRALVGVELVLIGHAVSLVALELAKSSKLRDERNTLGSKLFGLLLDGTLQPEESHECLLDAVGNRGRVRVLYVKTPRPTETRAAMNRALEMRQRPFYSLGVDDTFTVLMRGDDTVADVAELLVGMPDGVRAGLSAPHRLDDVCRAVEQARHALAASRAGDQLTEFDAGLGTTLLRSPPVRSMLAFVAASTIKVLAEHDRENGTQLVPSLRSFLEANGQWEASAAALKVHRHTLRGRIRKAEEILGVDLGDARLRAELLLALLVES</sequence>
<proteinExistence type="predicted"/>
<evidence type="ECO:0000259" key="1">
    <source>
        <dbReference type="Pfam" id="PF07905"/>
    </source>
</evidence>
<evidence type="ECO:0000259" key="2">
    <source>
        <dbReference type="Pfam" id="PF13556"/>
    </source>
</evidence>
<evidence type="ECO:0000313" key="3">
    <source>
        <dbReference type="EMBL" id="NEW55406.1"/>
    </source>
</evidence>
<dbReference type="Proteomes" id="UP000470876">
    <property type="component" value="Unassembled WGS sequence"/>
</dbReference>
<accession>A0ABX0CFS6</accession>
<feature type="domain" description="PucR C-terminal helix-turn-helix" evidence="2">
    <location>
        <begin position="434"/>
        <end position="491"/>
    </location>
</feature>
<comment type="caution">
    <text evidence="3">The sequence shown here is derived from an EMBL/GenBank/DDBJ whole genome shotgun (WGS) entry which is preliminary data.</text>
</comment>
<reference evidence="3 4" key="1">
    <citation type="submission" date="2020-01" db="EMBL/GenBank/DDBJ databases">
        <title>Genetics and antimicrobial susceptibilities of Nocardia species isolated from the soil; a comparison with species isolated from humans.</title>
        <authorList>
            <person name="Carrasco G."/>
            <person name="Monzon S."/>
            <person name="Sansegundo M."/>
            <person name="Garcia E."/>
            <person name="Garrido N."/>
            <person name="Medina M.J."/>
            <person name="Villalon P."/>
            <person name="Ramirez-Arocha A.C."/>
            <person name="Jimenez P."/>
            <person name="Cuesta I."/>
            <person name="Valdezate S."/>
        </authorList>
    </citation>
    <scope>NUCLEOTIDE SEQUENCE [LARGE SCALE GENOMIC DNA]</scope>
    <source>
        <strain evidence="3 4">CNM20110649</strain>
    </source>
</reference>
<name>A0ABX0CFS6_9NOCA</name>
<organism evidence="3 4">
    <name type="scientific">Nocardia cyriacigeorgica</name>
    <dbReference type="NCBI Taxonomy" id="135487"/>
    <lineage>
        <taxon>Bacteria</taxon>
        <taxon>Bacillati</taxon>
        <taxon>Actinomycetota</taxon>
        <taxon>Actinomycetes</taxon>
        <taxon>Mycobacteriales</taxon>
        <taxon>Nocardiaceae</taxon>
        <taxon>Nocardia</taxon>
    </lineage>
</organism>
<evidence type="ECO:0000313" key="4">
    <source>
        <dbReference type="Proteomes" id="UP000470876"/>
    </source>
</evidence>
<dbReference type="Gene3D" id="1.10.10.2840">
    <property type="entry name" value="PucR C-terminal helix-turn-helix domain"/>
    <property type="match status" value="1"/>
</dbReference>